<keyword evidence="2" id="KW-1185">Reference proteome</keyword>
<dbReference type="Proteomes" id="UP000749559">
    <property type="component" value="Unassembled WGS sequence"/>
</dbReference>
<gene>
    <name evidence="1" type="ORF">OFUS_LOCUS15892</name>
</gene>
<name>A0A8J1U7V2_OWEFU</name>
<sequence length="243" mass="27438">MMKTAVKVAFCFSFCCVVFSSEVLKGNAVEDDGVNDLYDYGHESAPLKYDNDISSGDDDKEHINDALNAIESSMSKEDDEHFEYTSNDSEIPLVGKIPGGKNIGKFTPIRMPTDFESYDINPTDGFVTLLELVAVTGAKENVQLAFKDSDIDGDGRLTRDEFLKAPMTLQGFVDYDIQELIKVENEIIKDEKVLKRLVKELEDGSNDTDTVHELRKALEEQRQNEIEIEKEIGKKLYNNKLNY</sequence>
<dbReference type="SUPFAM" id="SSF47473">
    <property type="entry name" value="EF-hand"/>
    <property type="match status" value="1"/>
</dbReference>
<organism evidence="1 2">
    <name type="scientific">Owenia fusiformis</name>
    <name type="common">Polychaete worm</name>
    <dbReference type="NCBI Taxonomy" id="6347"/>
    <lineage>
        <taxon>Eukaryota</taxon>
        <taxon>Metazoa</taxon>
        <taxon>Spiralia</taxon>
        <taxon>Lophotrochozoa</taxon>
        <taxon>Annelida</taxon>
        <taxon>Polychaeta</taxon>
        <taxon>Sedentaria</taxon>
        <taxon>Canalipalpata</taxon>
        <taxon>Sabellida</taxon>
        <taxon>Oweniida</taxon>
        <taxon>Oweniidae</taxon>
        <taxon>Owenia</taxon>
    </lineage>
</organism>
<reference evidence="1" key="1">
    <citation type="submission" date="2022-03" db="EMBL/GenBank/DDBJ databases">
        <authorList>
            <person name="Martin C."/>
        </authorList>
    </citation>
    <scope>NUCLEOTIDE SEQUENCE</scope>
</reference>
<dbReference type="PROSITE" id="PS00018">
    <property type="entry name" value="EF_HAND_1"/>
    <property type="match status" value="1"/>
</dbReference>
<dbReference type="GO" id="GO:0005509">
    <property type="term" value="F:calcium ion binding"/>
    <property type="evidence" value="ECO:0007669"/>
    <property type="project" value="InterPro"/>
</dbReference>
<dbReference type="Gene3D" id="1.10.238.10">
    <property type="entry name" value="EF-hand"/>
    <property type="match status" value="1"/>
</dbReference>
<dbReference type="OrthoDB" id="6072491at2759"/>
<evidence type="ECO:0000313" key="2">
    <source>
        <dbReference type="Proteomes" id="UP000749559"/>
    </source>
</evidence>
<dbReference type="PROSITE" id="PS50222">
    <property type="entry name" value="EF_HAND_2"/>
    <property type="match status" value="1"/>
</dbReference>
<protein>
    <submittedName>
        <fullName evidence="1">Uncharacterized protein</fullName>
    </submittedName>
</protein>
<accession>A0A8J1U7V2</accession>
<comment type="caution">
    <text evidence="1">The sequence shown here is derived from an EMBL/GenBank/DDBJ whole genome shotgun (WGS) entry which is preliminary data.</text>
</comment>
<dbReference type="AlphaFoldDB" id="A0A8J1U7V2"/>
<dbReference type="EMBL" id="CAIIXF020000008">
    <property type="protein sequence ID" value="CAH1790718.1"/>
    <property type="molecule type" value="Genomic_DNA"/>
</dbReference>
<proteinExistence type="predicted"/>
<evidence type="ECO:0000313" key="1">
    <source>
        <dbReference type="EMBL" id="CAH1790718.1"/>
    </source>
</evidence>
<dbReference type="InterPro" id="IPR018247">
    <property type="entry name" value="EF_Hand_1_Ca_BS"/>
</dbReference>
<dbReference type="InterPro" id="IPR011992">
    <property type="entry name" value="EF-hand-dom_pair"/>
</dbReference>
<dbReference type="InterPro" id="IPR002048">
    <property type="entry name" value="EF_hand_dom"/>
</dbReference>